<gene>
    <name evidence="1" type="ORF">GA0061094_0398</name>
</gene>
<organism evidence="1 2">
    <name type="scientific">[Bacillus] enclensis</name>
    <dbReference type="NCBI Taxonomy" id="1402860"/>
    <lineage>
        <taxon>Bacteria</taxon>
        <taxon>Bacillati</taxon>
        <taxon>Bacillota</taxon>
        <taxon>Bacilli</taxon>
        <taxon>Bacillales</taxon>
        <taxon>Bacillaceae</taxon>
        <taxon>Rossellomorea</taxon>
    </lineage>
</organism>
<name>A0A0V8HQ45_9BACI</name>
<evidence type="ECO:0000313" key="1">
    <source>
        <dbReference type="EMBL" id="SCB77141.1"/>
    </source>
</evidence>
<proteinExistence type="predicted"/>
<dbReference type="AlphaFoldDB" id="A0A0V8HQ45"/>
<sequence>MTKNEFRELMNLLHLAYPAKKLPETTMNLWFGLLRECSFREVKRRLDDHIRQHKYIPGVSQLYVSPETETTVLDMLGEWEKEGVDRLEHIERGSGPKKPWER</sequence>
<protein>
    <submittedName>
        <fullName evidence="1">Loader and inhibitor of phage G40P</fullName>
    </submittedName>
</protein>
<evidence type="ECO:0000313" key="2">
    <source>
        <dbReference type="Proteomes" id="UP000181997"/>
    </source>
</evidence>
<dbReference type="RefSeq" id="WP_058297297.1">
    <property type="nucleotide sequence ID" value="NZ_FMAU01000001.1"/>
</dbReference>
<reference evidence="2" key="1">
    <citation type="submission" date="2016-08" db="EMBL/GenBank/DDBJ databases">
        <authorList>
            <person name="Varghese N."/>
            <person name="Submissions Spin"/>
        </authorList>
    </citation>
    <scope>NUCLEOTIDE SEQUENCE [LARGE SCALE GENOMIC DNA]</scope>
    <source>
        <strain evidence="2">SGD-1123</strain>
    </source>
</reference>
<dbReference type="Gene3D" id="1.10.8.200">
    <property type="entry name" value="Replisome organizer (g39p helicase loader/inhibitor protein)"/>
    <property type="match status" value="1"/>
</dbReference>
<accession>A0A0V8HQ45</accession>
<dbReference type="EMBL" id="FMAU01000001">
    <property type="protein sequence ID" value="SCB77141.1"/>
    <property type="molecule type" value="Genomic_DNA"/>
</dbReference>
<keyword evidence="2" id="KW-1185">Reference proteome</keyword>
<dbReference type="OrthoDB" id="2625859at2"/>
<dbReference type="Proteomes" id="UP000181997">
    <property type="component" value="Unassembled WGS sequence"/>
</dbReference>